<dbReference type="InterPro" id="IPR012507">
    <property type="entry name" value="YibE_F"/>
</dbReference>
<feature type="transmembrane region" description="Helical" evidence="1">
    <location>
        <begin position="147"/>
        <end position="167"/>
    </location>
</feature>
<evidence type="ECO:0000256" key="1">
    <source>
        <dbReference type="SAM" id="Phobius"/>
    </source>
</evidence>
<dbReference type="Pfam" id="PF07907">
    <property type="entry name" value="YibE_F"/>
    <property type="match status" value="1"/>
</dbReference>
<accession>A0A0R2FJX7</accession>
<dbReference type="Proteomes" id="UP000051645">
    <property type="component" value="Unassembled WGS sequence"/>
</dbReference>
<evidence type="ECO:0000313" key="5">
    <source>
        <dbReference type="Proteomes" id="UP000051751"/>
    </source>
</evidence>
<dbReference type="PANTHER" id="PTHR41771">
    <property type="entry name" value="MEMBRANE PROTEIN-RELATED"/>
    <property type="match status" value="1"/>
</dbReference>
<dbReference type="AlphaFoldDB" id="A0A0R2FJX7"/>
<reference evidence="4 5" key="1">
    <citation type="journal article" date="2015" name="Genome Announc.">
        <title>Expanding the biotechnology potential of lactobacilli through comparative genomics of 213 strains and associated genera.</title>
        <authorList>
            <person name="Sun Z."/>
            <person name="Harris H.M."/>
            <person name="McCann A."/>
            <person name="Guo C."/>
            <person name="Argimon S."/>
            <person name="Zhang W."/>
            <person name="Yang X."/>
            <person name="Jeffery I.B."/>
            <person name="Cooney J.C."/>
            <person name="Kagawa T.F."/>
            <person name="Liu W."/>
            <person name="Song Y."/>
            <person name="Salvetti E."/>
            <person name="Wrobel A."/>
            <person name="Rasinkangas P."/>
            <person name="Parkhill J."/>
            <person name="Rea M.C."/>
            <person name="O'Sullivan O."/>
            <person name="Ritari J."/>
            <person name="Douillard F.P."/>
            <person name="Paul Ross R."/>
            <person name="Yang R."/>
            <person name="Briner A.E."/>
            <person name="Felis G.E."/>
            <person name="de Vos W.M."/>
            <person name="Barrangou R."/>
            <person name="Klaenhammer T.R."/>
            <person name="Caufield P.W."/>
            <person name="Cui Y."/>
            <person name="Zhang H."/>
            <person name="O'Toole P.W."/>
        </authorList>
    </citation>
    <scope>NUCLEOTIDE SEQUENCE [LARGE SCALE GENOMIC DNA]</scope>
    <source>
        <strain evidence="2 5">ATCC BAA-66</strain>
        <strain evidence="3 4">DSM 13344</strain>
    </source>
</reference>
<feature type="transmembrane region" description="Helical" evidence="1">
    <location>
        <begin position="123"/>
        <end position="140"/>
    </location>
</feature>
<comment type="caution">
    <text evidence="2">The sequence shown here is derived from an EMBL/GenBank/DDBJ whole genome shotgun (WGS) entry which is preliminary data.</text>
</comment>
<dbReference type="Proteomes" id="UP000051751">
    <property type="component" value="Unassembled WGS sequence"/>
</dbReference>
<evidence type="ECO:0000313" key="3">
    <source>
        <dbReference type="EMBL" id="KRN32645.1"/>
    </source>
</evidence>
<evidence type="ECO:0008006" key="6">
    <source>
        <dbReference type="Google" id="ProtNLM"/>
    </source>
</evidence>
<feature type="transmembrane region" description="Helical" evidence="1">
    <location>
        <begin position="200"/>
        <end position="221"/>
    </location>
</feature>
<dbReference type="EMBL" id="JQAT01000002">
    <property type="protein sequence ID" value="KRN28945.1"/>
    <property type="molecule type" value="Genomic_DNA"/>
</dbReference>
<evidence type="ECO:0000313" key="2">
    <source>
        <dbReference type="EMBL" id="KRN28945.1"/>
    </source>
</evidence>
<proteinExistence type="predicted"/>
<sequence>MKNMKKIQSHIQLPAKWILILIVLGLLGVIAVHFDNPVYQQTIVRITHVTNSKAKSTTDEFNNEDSTVTQKLTGIITNGRRKGQTVHLKNTYTGSHATDQRYYSGNQVFISHNNLITDYKRDTSVALLFWIAFSLLLLIMQWTGMRALLSVLLNAVLFFIAIEIDLAVHGSNILLIFGGLSIVFTSVTLWIVLGFNRQMAITLGATLSGTAIAMALSWLVITLTGSNGVYYEAMQYVTQTPKPLFLAETLLGSLGAVMDESTDIISSLFQLKKEQPDISAHQIFNSGREIGREIMGPLINVLFLIFVADTFPMAVLFLRNGNSWGYTFNMNMSLGITQSLVSGIGIVLAIPAAAFLAGHFSGGERK</sequence>
<protein>
    <recommendedName>
        <fullName evidence="6">Multitransmembrane protein</fullName>
    </recommendedName>
</protein>
<keyword evidence="1" id="KW-0812">Transmembrane</keyword>
<feature type="transmembrane region" description="Helical" evidence="1">
    <location>
        <begin position="294"/>
        <end position="318"/>
    </location>
</feature>
<feature type="transmembrane region" description="Helical" evidence="1">
    <location>
        <begin position="173"/>
        <end position="193"/>
    </location>
</feature>
<dbReference type="EMBL" id="JQAZ01000002">
    <property type="protein sequence ID" value="KRN32645.1"/>
    <property type="molecule type" value="Genomic_DNA"/>
</dbReference>
<gene>
    <name evidence="2" type="ORF">IV38_GL001156</name>
    <name evidence="3" type="ORF">IV40_GL000697</name>
</gene>
<keyword evidence="1" id="KW-1133">Transmembrane helix</keyword>
<dbReference type="PANTHER" id="PTHR41771:SF1">
    <property type="entry name" value="MEMBRANE PROTEIN"/>
    <property type="match status" value="1"/>
</dbReference>
<keyword evidence="4" id="KW-1185">Reference proteome</keyword>
<organism evidence="2 5">
    <name type="scientific">Lactobacillus selangorensis</name>
    <dbReference type="NCBI Taxonomy" id="81857"/>
    <lineage>
        <taxon>Bacteria</taxon>
        <taxon>Bacillati</taxon>
        <taxon>Bacillota</taxon>
        <taxon>Bacilli</taxon>
        <taxon>Lactobacillales</taxon>
        <taxon>Lactobacillaceae</taxon>
        <taxon>Lactobacillus</taxon>
    </lineage>
</organism>
<name>A0A0R2FJX7_9LACO</name>
<feature type="transmembrane region" description="Helical" evidence="1">
    <location>
        <begin position="339"/>
        <end position="360"/>
    </location>
</feature>
<keyword evidence="1" id="KW-0472">Membrane</keyword>
<dbReference type="PATRIC" id="fig|81857.3.peg.1162"/>
<dbReference type="STRING" id="81857.IV38_GL001156"/>
<evidence type="ECO:0000313" key="4">
    <source>
        <dbReference type="Proteomes" id="UP000051645"/>
    </source>
</evidence>